<accession>A0A3N1GDB0</accession>
<organism evidence="1 2">
    <name type="scientific">Couchioplanes caeruleus</name>
    <dbReference type="NCBI Taxonomy" id="56438"/>
    <lineage>
        <taxon>Bacteria</taxon>
        <taxon>Bacillati</taxon>
        <taxon>Actinomycetota</taxon>
        <taxon>Actinomycetes</taxon>
        <taxon>Micromonosporales</taxon>
        <taxon>Micromonosporaceae</taxon>
        <taxon>Couchioplanes</taxon>
    </lineage>
</organism>
<reference evidence="1 2" key="1">
    <citation type="submission" date="2018-11" db="EMBL/GenBank/DDBJ databases">
        <title>Sequencing the genomes of 1000 actinobacteria strains.</title>
        <authorList>
            <person name="Klenk H.-P."/>
        </authorList>
    </citation>
    <scope>NUCLEOTIDE SEQUENCE [LARGE SCALE GENOMIC DNA]</scope>
    <source>
        <strain evidence="1 2">DSM 43634</strain>
    </source>
</reference>
<comment type="caution">
    <text evidence="1">The sequence shown here is derived from an EMBL/GenBank/DDBJ whole genome shotgun (WGS) entry which is preliminary data.</text>
</comment>
<dbReference type="AlphaFoldDB" id="A0A3N1GDB0"/>
<evidence type="ECO:0000313" key="1">
    <source>
        <dbReference type="EMBL" id="ROP28272.1"/>
    </source>
</evidence>
<protein>
    <submittedName>
        <fullName evidence="1">Uncharacterized protein</fullName>
    </submittedName>
</protein>
<name>A0A3N1GDB0_9ACTN</name>
<dbReference type="RefSeq" id="WP_170047458.1">
    <property type="nucleotide sequence ID" value="NZ_RJKL01000001.1"/>
</dbReference>
<proteinExistence type="predicted"/>
<sequence length="56" mass="5403">MVAGAGEDAGQSLPHLSCFVGGADVAVVLAADPEVLPRCSGCTPLAGGASRLVLVP</sequence>
<gene>
    <name evidence="1" type="ORF">EDD30_1008</name>
</gene>
<dbReference type="EMBL" id="RJKL01000001">
    <property type="protein sequence ID" value="ROP28272.1"/>
    <property type="molecule type" value="Genomic_DNA"/>
</dbReference>
<evidence type="ECO:0000313" key="2">
    <source>
        <dbReference type="Proteomes" id="UP000271683"/>
    </source>
</evidence>
<dbReference type="Proteomes" id="UP000271683">
    <property type="component" value="Unassembled WGS sequence"/>
</dbReference>